<dbReference type="AlphaFoldDB" id="A0A0D8XGD6"/>
<organism evidence="1 2">
    <name type="scientific">Dictyocaulus viviparus</name>
    <name type="common">Bovine lungworm</name>
    <dbReference type="NCBI Taxonomy" id="29172"/>
    <lineage>
        <taxon>Eukaryota</taxon>
        <taxon>Metazoa</taxon>
        <taxon>Ecdysozoa</taxon>
        <taxon>Nematoda</taxon>
        <taxon>Chromadorea</taxon>
        <taxon>Rhabditida</taxon>
        <taxon>Rhabditina</taxon>
        <taxon>Rhabditomorpha</taxon>
        <taxon>Strongyloidea</taxon>
        <taxon>Metastrongylidae</taxon>
        <taxon>Dictyocaulus</taxon>
    </lineage>
</organism>
<protein>
    <submittedName>
        <fullName evidence="1">Uncharacterized protein</fullName>
    </submittedName>
</protein>
<name>A0A0D8XGD6_DICVI</name>
<accession>A0A0D8XGD6</accession>
<evidence type="ECO:0000313" key="2">
    <source>
        <dbReference type="Proteomes" id="UP000053766"/>
    </source>
</evidence>
<dbReference type="EMBL" id="KN716628">
    <property type="protein sequence ID" value="KJH42767.1"/>
    <property type="molecule type" value="Genomic_DNA"/>
</dbReference>
<dbReference type="Gene3D" id="1.10.472.80">
    <property type="entry name" value="Ypt/Rab-GAP domain of gyp1p, domain 3"/>
    <property type="match status" value="1"/>
</dbReference>
<dbReference type="Proteomes" id="UP000053766">
    <property type="component" value="Unassembled WGS sequence"/>
</dbReference>
<reference evidence="1 2" key="1">
    <citation type="submission" date="2013-11" db="EMBL/GenBank/DDBJ databases">
        <title>Draft genome of the bovine lungworm Dictyocaulus viviparus.</title>
        <authorList>
            <person name="Mitreva M."/>
        </authorList>
    </citation>
    <scope>NUCLEOTIDE SEQUENCE [LARGE SCALE GENOMIC DNA]</scope>
    <source>
        <strain evidence="1 2">HannoverDv2000</strain>
    </source>
</reference>
<gene>
    <name evidence="1" type="ORF">DICVIV_11242</name>
</gene>
<dbReference type="OrthoDB" id="294251at2759"/>
<dbReference type="STRING" id="29172.A0A0D8XGD6"/>
<reference evidence="2" key="2">
    <citation type="journal article" date="2016" name="Sci. Rep.">
        <title>Dictyocaulus viviparus genome, variome and transcriptome elucidate lungworm biology and support future intervention.</title>
        <authorList>
            <person name="McNulty S.N."/>
            <person name="Strube C."/>
            <person name="Rosa B.A."/>
            <person name="Martin J.C."/>
            <person name="Tyagi R."/>
            <person name="Choi Y.J."/>
            <person name="Wang Q."/>
            <person name="Hallsworth Pepin K."/>
            <person name="Zhang X."/>
            <person name="Ozersky P."/>
            <person name="Wilson R.K."/>
            <person name="Sternberg P.W."/>
            <person name="Gasser R.B."/>
            <person name="Mitreva M."/>
        </authorList>
    </citation>
    <scope>NUCLEOTIDE SEQUENCE [LARGE SCALE GENOMIC DNA]</scope>
    <source>
        <strain evidence="2">HannoverDv2000</strain>
    </source>
</reference>
<proteinExistence type="predicted"/>
<evidence type="ECO:0000313" key="1">
    <source>
        <dbReference type="EMBL" id="KJH42767.1"/>
    </source>
</evidence>
<keyword evidence="2" id="KW-1185">Reference proteome</keyword>
<sequence>MIYDGNDLWLFRISLYLIRTSQHQIAKAKSMEQLIQFFQEIPRSRTALYCHQLIKSASLEHVTQKAIDELRSMHAYLDFYVETGRLIQLNSEFQAIRKLSSAAFKQSYSQNWHTVRVLLYNRMRTSTSSGKIEDLALLQSLLVDKKDGKNNSLDDSKIEMNWEILDYRKIYYL</sequence>